<gene>
    <name evidence="1" type="ORF">TrLO_g12771</name>
</gene>
<sequence length="380" mass="41883">MDQALYLYHSGLNGDFALLSQPTISTLNITNPESYALFQEDPVAFVARSASLLAQSDDDQTVALNVFWSESRKDVQTTTRSLDDLNSHSGDYVELLDAPLGYFFSSPMYSEDDRLVPLTLVYSDSDKDAITSPFNVADVAALFNDDSVFRDTGSVIGWGAKGSCDLCNLATSETFPSAGGADCPEKCDEGKKCANAIYHVGKDDEMPNTLGGQNFLANMKLAGEVVSSFDSSVEPEFGTKVHVSFEYWCCYTDDELSTIKKVLDDWEWEPQDVSYDRAEVRIDNPNSDGTVSHYSICIFLDEESNNKMLDYVGSIEAAIEAAGVKINSPRKKQEPYHSTLAVVDGRTYPVEEALKKINEMVPPSTWTGVDTKLTLTVPDW</sequence>
<proteinExistence type="predicted"/>
<keyword evidence="2" id="KW-1185">Reference proteome</keyword>
<evidence type="ECO:0000313" key="1">
    <source>
        <dbReference type="EMBL" id="GMH66868.1"/>
    </source>
</evidence>
<comment type="caution">
    <text evidence="1">The sequence shown here is derived from an EMBL/GenBank/DDBJ whole genome shotgun (WGS) entry which is preliminary data.</text>
</comment>
<accession>A0A9W7E8P4</accession>
<dbReference type="AlphaFoldDB" id="A0A9W7E8P4"/>
<organism evidence="1 2">
    <name type="scientific">Triparma laevis f. longispina</name>
    <dbReference type="NCBI Taxonomy" id="1714387"/>
    <lineage>
        <taxon>Eukaryota</taxon>
        <taxon>Sar</taxon>
        <taxon>Stramenopiles</taxon>
        <taxon>Ochrophyta</taxon>
        <taxon>Bolidophyceae</taxon>
        <taxon>Parmales</taxon>
        <taxon>Triparmaceae</taxon>
        <taxon>Triparma</taxon>
    </lineage>
</organism>
<name>A0A9W7E8P4_9STRA</name>
<dbReference type="OrthoDB" id="189488at2759"/>
<evidence type="ECO:0000313" key="2">
    <source>
        <dbReference type="Proteomes" id="UP001165122"/>
    </source>
</evidence>
<protein>
    <submittedName>
        <fullName evidence="1">Uncharacterized protein</fullName>
    </submittedName>
</protein>
<dbReference type="EMBL" id="BRXW01000565">
    <property type="protein sequence ID" value="GMH66868.1"/>
    <property type="molecule type" value="Genomic_DNA"/>
</dbReference>
<reference evidence="2" key="1">
    <citation type="journal article" date="2023" name="Commun. Biol.">
        <title>Genome analysis of Parmales, the sister group of diatoms, reveals the evolutionary specialization of diatoms from phago-mixotrophs to photoautotrophs.</title>
        <authorList>
            <person name="Ban H."/>
            <person name="Sato S."/>
            <person name="Yoshikawa S."/>
            <person name="Yamada K."/>
            <person name="Nakamura Y."/>
            <person name="Ichinomiya M."/>
            <person name="Sato N."/>
            <person name="Blanc-Mathieu R."/>
            <person name="Endo H."/>
            <person name="Kuwata A."/>
            <person name="Ogata H."/>
        </authorList>
    </citation>
    <scope>NUCLEOTIDE SEQUENCE [LARGE SCALE GENOMIC DNA]</scope>
    <source>
        <strain evidence="2">NIES 3700</strain>
    </source>
</reference>
<dbReference type="Proteomes" id="UP001165122">
    <property type="component" value="Unassembled WGS sequence"/>
</dbReference>